<evidence type="ECO:0000313" key="15">
    <source>
        <dbReference type="Proteomes" id="UP001166674"/>
    </source>
</evidence>
<comment type="similarity">
    <text evidence="9">Belongs to the TMEM147 family.</text>
</comment>
<evidence type="ECO:0000256" key="2">
    <source>
        <dbReference type="ARBA" id="ARBA00004477"/>
    </source>
</evidence>
<keyword evidence="7 13" id="KW-1133">Transmembrane helix</keyword>
<organism evidence="14 15">
    <name type="scientific">Sciurus carolinensis</name>
    <name type="common">Eastern gray squirrel</name>
    <dbReference type="NCBI Taxonomy" id="30640"/>
    <lineage>
        <taxon>Eukaryota</taxon>
        <taxon>Metazoa</taxon>
        <taxon>Chordata</taxon>
        <taxon>Craniata</taxon>
        <taxon>Vertebrata</taxon>
        <taxon>Euteleostomi</taxon>
        <taxon>Mammalia</taxon>
        <taxon>Eutheria</taxon>
        <taxon>Euarchontoglires</taxon>
        <taxon>Glires</taxon>
        <taxon>Rodentia</taxon>
        <taxon>Sciuromorpha</taxon>
        <taxon>Sciuridae</taxon>
        <taxon>Sciurinae</taxon>
        <taxon>Sciurini</taxon>
        <taxon>Sciurus</taxon>
    </lineage>
</organism>
<evidence type="ECO:0000256" key="1">
    <source>
        <dbReference type="ARBA" id="ARBA00004232"/>
    </source>
</evidence>
<sequence>MKANVDVADLIGLNLVMSRNAGKEQDHGCCLGLGHSRAHYIPRTPLRVGARGREFDWKCIQMSVDSCISLSIPWCPQAFVMETFVHLCSLGSWTALLARAVVTGLLALSTLALYVTIVNVHS</sequence>
<evidence type="ECO:0000256" key="7">
    <source>
        <dbReference type="ARBA" id="ARBA00022989"/>
    </source>
</evidence>
<comment type="caution">
    <text evidence="14">The sequence shown here is derived from an EMBL/GenBank/DDBJ whole genome shotgun (WGS) entry which is preliminary data.</text>
</comment>
<keyword evidence="4" id="KW-1003">Cell membrane</keyword>
<protein>
    <recommendedName>
        <fullName evidence="10">BOS complex subunit TMEM147</fullName>
    </recommendedName>
    <alternativeName>
        <fullName evidence="11">Transmembrane protein 147</fullName>
    </alternativeName>
</protein>
<evidence type="ECO:0000256" key="12">
    <source>
        <dbReference type="ARBA" id="ARBA00045811"/>
    </source>
</evidence>
<evidence type="ECO:0000256" key="10">
    <source>
        <dbReference type="ARBA" id="ARBA00034846"/>
    </source>
</evidence>
<gene>
    <name evidence="14" type="ORF">SUZIE_181410</name>
</gene>
<dbReference type="GO" id="GO:0005886">
    <property type="term" value="C:plasma membrane"/>
    <property type="evidence" value="ECO:0007669"/>
    <property type="project" value="UniProtKB-SubCell"/>
</dbReference>
<accession>A0AA41N7A2</accession>
<dbReference type="GO" id="GO:0031965">
    <property type="term" value="C:nuclear membrane"/>
    <property type="evidence" value="ECO:0007669"/>
    <property type="project" value="UniProtKB-SubCell"/>
</dbReference>
<evidence type="ECO:0000256" key="11">
    <source>
        <dbReference type="ARBA" id="ARBA00034899"/>
    </source>
</evidence>
<evidence type="ECO:0000256" key="5">
    <source>
        <dbReference type="ARBA" id="ARBA00022692"/>
    </source>
</evidence>
<dbReference type="PANTHER" id="PTHR12869">
    <property type="entry name" value="SMALL SEVEN TRANSMEMBRANE DOMAIN-CONTAINING PROTEIN"/>
    <property type="match status" value="1"/>
</dbReference>
<dbReference type="PANTHER" id="PTHR12869:SF0">
    <property type="entry name" value="BOS COMPLEX SUBUNIT TMEM147"/>
    <property type="match status" value="1"/>
</dbReference>
<keyword evidence="8 13" id="KW-0472">Membrane</keyword>
<evidence type="ECO:0000256" key="4">
    <source>
        <dbReference type="ARBA" id="ARBA00022475"/>
    </source>
</evidence>
<evidence type="ECO:0000256" key="13">
    <source>
        <dbReference type="SAM" id="Phobius"/>
    </source>
</evidence>
<comment type="function">
    <text evidence="12">Component of the multi-pass translocon (MPT) complex that mediates insertion of multi-pass membrane proteins into the lipid bilayer of membranes. The MPT complex takes over after the SEC61 complex: following membrane insertion of the first few transmembrane segments of proteins by the SEC61 complex, the MPT complex occludes the lateral gate of the SEC61 complex to promote insertion of subsequent transmembrane regions. Also acts as a negative regulator of CHRM3 function, most likely by interfering with its trafficking to the cell membrane. Negatively regulates CHRM3-mediated calcium mobilization and activation of RPS6KA1/p90RSK activity. Regulates LBR localization to the nucleus inner membrane.</text>
</comment>
<dbReference type="GO" id="GO:0005789">
    <property type="term" value="C:endoplasmic reticulum membrane"/>
    <property type="evidence" value="ECO:0007669"/>
    <property type="project" value="UniProtKB-SubCell"/>
</dbReference>
<evidence type="ECO:0000313" key="14">
    <source>
        <dbReference type="EMBL" id="MBZ3885130.1"/>
    </source>
</evidence>
<keyword evidence="5 13" id="KW-0812">Transmembrane</keyword>
<dbReference type="Proteomes" id="UP001166674">
    <property type="component" value="Unassembled WGS sequence"/>
</dbReference>
<evidence type="ECO:0000256" key="8">
    <source>
        <dbReference type="ARBA" id="ARBA00023136"/>
    </source>
</evidence>
<evidence type="ECO:0000256" key="9">
    <source>
        <dbReference type="ARBA" id="ARBA00034739"/>
    </source>
</evidence>
<proteinExistence type="inferred from homology"/>
<evidence type="ECO:0000256" key="3">
    <source>
        <dbReference type="ARBA" id="ARBA00004651"/>
    </source>
</evidence>
<name>A0AA41N7A2_SCICA</name>
<comment type="subcellular location">
    <subcellularLocation>
        <location evidence="3">Cell membrane</location>
        <topology evidence="3">Multi-pass membrane protein</topology>
    </subcellularLocation>
    <subcellularLocation>
        <location evidence="2">Endoplasmic reticulum membrane</location>
        <topology evidence="2">Multi-pass membrane protein</topology>
    </subcellularLocation>
    <subcellularLocation>
        <location evidence="1">Nucleus membrane</location>
        <topology evidence="1">Multi-pass membrane protein</topology>
    </subcellularLocation>
</comment>
<dbReference type="EMBL" id="JAATJV010398190">
    <property type="protein sequence ID" value="MBZ3885130.1"/>
    <property type="molecule type" value="Genomic_DNA"/>
</dbReference>
<keyword evidence="6" id="KW-0256">Endoplasmic reticulum</keyword>
<dbReference type="AlphaFoldDB" id="A0AA41N7A2"/>
<reference evidence="14" key="1">
    <citation type="submission" date="2020-03" db="EMBL/GenBank/DDBJ databases">
        <title>Studies in the Genomics of Life Span.</title>
        <authorList>
            <person name="Glass D."/>
        </authorList>
    </citation>
    <scope>NUCLEOTIDE SEQUENCE</scope>
    <source>
        <strain evidence="14">SUZIE</strain>
        <tissue evidence="14">Muscle</tissue>
    </source>
</reference>
<evidence type="ECO:0000256" key="6">
    <source>
        <dbReference type="ARBA" id="ARBA00022824"/>
    </source>
</evidence>
<dbReference type="Pfam" id="PF09767">
    <property type="entry name" value="DUF2053"/>
    <property type="match status" value="1"/>
</dbReference>
<dbReference type="InterPro" id="IPR019164">
    <property type="entry name" value="TMEM147"/>
</dbReference>
<keyword evidence="15" id="KW-1185">Reference proteome</keyword>
<feature type="transmembrane region" description="Helical" evidence="13">
    <location>
        <begin position="96"/>
        <end position="117"/>
    </location>
</feature>